<feature type="non-terminal residue" evidence="1">
    <location>
        <position position="166"/>
    </location>
</feature>
<proteinExistence type="predicted"/>
<comment type="caution">
    <text evidence="1">The sequence shown here is derived from an EMBL/GenBank/DDBJ whole genome shotgun (WGS) entry which is preliminary data.</text>
</comment>
<dbReference type="AlphaFoldDB" id="X1SHW0"/>
<reference evidence="1" key="1">
    <citation type="journal article" date="2014" name="Front. Microbiol.">
        <title>High frequency of phylogenetically diverse reductive dehalogenase-homologous genes in deep subseafloor sedimentary metagenomes.</title>
        <authorList>
            <person name="Kawai M."/>
            <person name="Futagami T."/>
            <person name="Toyoda A."/>
            <person name="Takaki Y."/>
            <person name="Nishi S."/>
            <person name="Hori S."/>
            <person name="Arai W."/>
            <person name="Tsubouchi T."/>
            <person name="Morono Y."/>
            <person name="Uchiyama I."/>
            <person name="Ito T."/>
            <person name="Fujiyama A."/>
            <person name="Inagaki F."/>
            <person name="Takami H."/>
        </authorList>
    </citation>
    <scope>NUCLEOTIDE SEQUENCE</scope>
    <source>
        <strain evidence="1">Expedition CK06-06</strain>
    </source>
</reference>
<dbReference type="EMBL" id="BARW01005387">
    <property type="protein sequence ID" value="GAI78746.1"/>
    <property type="molecule type" value="Genomic_DNA"/>
</dbReference>
<accession>X1SHW0</accession>
<protein>
    <recommendedName>
        <fullName evidence="2">Leucyl aminopeptidase</fullName>
    </recommendedName>
</protein>
<organism evidence="1">
    <name type="scientific">marine sediment metagenome</name>
    <dbReference type="NCBI Taxonomy" id="412755"/>
    <lineage>
        <taxon>unclassified sequences</taxon>
        <taxon>metagenomes</taxon>
        <taxon>ecological metagenomes</taxon>
    </lineage>
</organism>
<dbReference type="SUPFAM" id="SSF144052">
    <property type="entry name" value="Thermophilic metalloprotease-like"/>
    <property type="match status" value="1"/>
</dbReference>
<name>X1SHW0_9ZZZZ</name>
<evidence type="ECO:0008006" key="2">
    <source>
        <dbReference type="Google" id="ProtNLM"/>
    </source>
</evidence>
<gene>
    <name evidence="1" type="ORF">S12H4_11781</name>
</gene>
<sequence length="166" mass="18060">MFLYQYELGKACDILVKELFKLKSGETFIITADTESDPRVVNAAAGAAFTIGAKPMVIWSASPLIEGKLADSILPLDSLTGALMGADAWLEINNKQIFDATPSQTALKENKKLRYLGLTGATVSMVVRCIGRVDYPTLKKFLKYVADATKEAKHIRMTTPAGTDVE</sequence>
<evidence type="ECO:0000313" key="1">
    <source>
        <dbReference type="EMBL" id="GAI78746.1"/>
    </source>
</evidence>